<comment type="caution">
    <text evidence="1">The sequence shown here is derived from an EMBL/GenBank/DDBJ whole genome shotgun (WGS) entry which is preliminary data.</text>
</comment>
<sequence>MVYTSRIGQPKPHAFAPLALRRYESLTVDDMYLLYSQLKLDDNSIFTCVGTSGKSAPPTPPANRRFGTGFSDIDEEVLQQQKMPNPVELWTAMMAASQVKNMQRALNQQKQQGGDDK</sequence>
<keyword evidence="2" id="KW-1185">Reference proteome</keyword>
<dbReference type="EMBL" id="MU069992">
    <property type="protein sequence ID" value="KAF5830938.1"/>
    <property type="molecule type" value="Genomic_DNA"/>
</dbReference>
<evidence type="ECO:0000313" key="1">
    <source>
        <dbReference type="EMBL" id="KAF5830938.1"/>
    </source>
</evidence>
<evidence type="ECO:0000313" key="2">
    <source>
        <dbReference type="Proteomes" id="UP000815325"/>
    </source>
</evidence>
<reference evidence="1" key="1">
    <citation type="submission" date="2017-08" db="EMBL/GenBank/DDBJ databases">
        <authorList>
            <person name="Polle J.E."/>
            <person name="Barry K."/>
            <person name="Cushman J."/>
            <person name="Schmutz J."/>
            <person name="Tran D."/>
            <person name="Hathwaick L.T."/>
            <person name="Yim W.C."/>
            <person name="Jenkins J."/>
            <person name="Mckie-Krisberg Z.M."/>
            <person name="Prochnik S."/>
            <person name="Lindquist E."/>
            <person name="Dockter R.B."/>
            <person name="Adam C."/>
            <person name="Molina H."/>
            <person name="Bunkerborg J."/>
            <person name="Jin E."/>
            <person name="Buchheim M."/>
            <person name="Magnuson J."/>
        </authorList>
    </citation>
    <scope>NUCLEOTIDE SEQUENCE</scope>
    <source>
        <strain evidence="1">CCAP 19/18</strain>
    </source>
</reference>
<protein>
    <recommendedName>
        <fullName evidence="3">Encoded protein</fullName>
    </recommendedName>
</protein>
<dbReference type="Proteomes" id="UP000815325">
    <property type="component" value="Unassembled WGS sequence"/>
</dbReference>
<name>A0ABQ7G8K0_DUNSA</name>
<proteinExistence type="predicted"/>
<accession>A0ABQ7G8K0</accession>
<evidence type="ECO:0008006" key="3">
    <source>
        <dbReference type="Google" id="ProtNLM"/>
    </source>
</evidence>
<gene>
    <name evidence="1" type="ORF">DUNSADRAFT_13821</name>
</gene>
<organism evidence="1 2">
    <name type="scientific">Dunaliella salina</name>
    <name type="common">Green alga</name>
    <name type="synonym">Protococcus salinus</name>
    <dbReference type="NCBI Taxonomy" id="3046"/>
    <lineage>
        <taxon>Eukaryota</taxon>
        <taxon>Viridiplantae</taxon>
        <taxon>Chlorophyta</taxon>
        <taxon>core chlorophytes</taxon>
        <taxon>Chlorophyceae</taxon>
        <taxon>CS clade</taxon>
        <taxon>Chlamydomonadales</taxon>
        <taxon>Dunaliellaceae</taxon>
        <taxon>Dunaliella</taxon>
    </lineage>
</organism>